<dbReference type="EMBL" id="JBCLVG010000001">
    <property type="protein sequence ID" value="MEN1945038.1"/>
    <property type="molecule type" value="Genomic_DNA"/>
</dbReference>
<dbReference type="RefSeq" id="WP_342110782.1">
    <property type="nucleotide sequence ID" value="NZ_JBCAUN010000001.1"/>
</dbReference>
<name>A0ABU9VZN8_9MICO</name>
<dbReference type="Proteomes" id="UP001425155">
    <property type="component" value="Unassembled WGS sequence"/>
</dbReference>
<evidence type="ECO:0000313" key="3">
    <source>
        <dbReference type="Proteomes" id="UP001425155"/>
    </source>
</evidence>
<feature type="transmembrane region" description="Helical" evidence="1">
    <location>
        <begin position="91"/>
        <end position="108"/>
    </location>
</feature>
<evidence type="ECO:0000256" key="1">
    <source>
        <dbReference type="SAM" id="Phobius"/>
    </source>
</evidence>
<keyword evidence="1" id="KW-0472">Membrane</keyword>
<feature type="transmembrane region" description="Helical" evidence="1">
    <location>
        <begin position="6"/>
        <end position="24"/>
    </location>
</feature>
<evidence type="ECO:0000313" key="2">
    <source>
        <dbReference type="EMBL" id="MEN1945038.1"/>
    </source>
</evidence>
<keyword evidence="1" id="KW-0812">Transmembrane</keyword>
<organism evidence="2 3">
    <name type="scientific">Leifsonia stereocauli</name>
    <dbReference type="NCBI Taxonomy" id="3134136"/>
    <lineage>
        <taxon>Bacteria</taxon>
        <taxon>Bacillati</taxon>
        <taxon>Actinomycetota</taxon>
        <taxon>Actinomycetes</taxon>
        <taxon>Micrococcales</taxon>
        <taxon>Microbacteriaceae</taxon>
        <taxon>Leifsonia</taxon>
    </lineage>
</organism>
<reference evidence="2 3" key="1">
    <citation type="submission" date="2024-03" db="EMBL/GenBank/DDBJ databases">
        <title>YIM 134122 draft genome.</title>
        <authorList>
            <person name="Zuo S."/>
            <person name="Xiong L."/>
        </authorList>
    </citation>
    <scope>NUCLEOTIDE SEQUENCE [LARGE SCALE GENOMIC DNA]</scope>
    <source>
        <strain evidence="2 3">YIM 134122</strain>
    </source>
</reference>
<feature type="transmembrane region" description="Helical" evidence="1">
    <location>
        <begin position="58"/>
        <end position="79"/>
    </location>
</feature>
<accession>A0ABU9VZN8</accession>
<proteinExistence type="predicted"/>
<protein>
    <submittedName>
        <fullName evidence="2">Uncharacterized protein</fullName>
    </submittedName>
</protein>
<comment type="caution">
    <text evidence="2">The sequence shown here is derived from an EMBL/GenBank/DDBJ whole genome shotgun (WGS) entry which is preliminary data.</text>
</comment>
<keyword evidence="1" id="KW-1133">Transmembrane helix</keyword>
<gene>
    <name evidence="2" type="ORF">WJX64_00605</name>
</gene>
<feature type="transmembrane region" description="Helical" evidence="1">
    <location>
        <begin position="33"/>
        <end position="52"/>
    </location>
</feature>
<feature type="transmembrane region" description="Helical" evidence="1">
    <location>
        <begin position="114"/>
        <end position="135"/>
    </location>
</feature>
<keyword evidence="3" id="KW-1185">Reference proteome</keyword>
<sequence length="136" mass="14463">MSYVVLVLMAIQAAAGVLLLAGWMRGTRPGGRVVLTHVSAGLLTVAFWILFLLQGSVWSAWTAFAAMTVGNAVGDSMLVERWQRMNNSSRGFWRSYGAAIAAVFAGEMPRSVAFHALFAGVVYFCTLGVCIGASVA</sequence>